<dbReference type="SUPFAM" id="SSF50494">
    <property type="entry name" value="Trypsin-like serine proteases"/>
    <property type="match status" value="1"/>
</dbReference>
<evidence type="ECO:0000256" key="4">
    <source>
        <dbReference type="ARBA" id="ARBA00023157"/>
    </source>
</evidence>
<dbReference type="Pfam" id="PF07645">
    <property type="entry name" value="EGF_CA"/>
    <property type="match status" value="1"/>
</dbReference>
<sequence length="211" mass="23379">MCFKQVLFYICVALLLQYKTAEASECVDRNVHCSTWKNSCSQFAVLRTYCPVTCGTCNTDSCNVSNGGCEHTCDDTFGLAVCSCRSGFQLNDDNKTCRDIDECSLGENPCGELKCQNKIGSYFCKPRDCGVVSERATPVEDMHDWPWMVQILVSGGHSCGATLLSSRWIITSNNCVHGVQHASIIIYLGHEKNALNHSLTDSPHRVYRTVN</sequence>
<dbReference type="Ensembl" id="ENSCINT00000016242.2">
    <property type="protein sequence ID" value="ENSCINP00000016242.2"/>
    <property type="gene ID" value="ENSCING00000007938.2"/>
</dbReference>
<dbReference type="GO" id="GO:0004252">
    <property type="term" value="F:serine-type endopeptidase activity"/>
    <property type="evidence" value="ECO:0007669"/>
    <property type="project" value="InterPro"/>
</dbReference>
<reference evidence="9" key="1">
    <citation type="journal article" date="2002" name="Science">
        <title>The draft genome of Ciona intestinalis: insights into chordate and vertebrate origins.</title>
        <authorList>
            <person name="Dehal P."/>
            <person name="Satou Y."/>
            <person name="Campbell R.K."/>
            <person name="Chapman J."/>
            <person name="Degnan B."/>
            <person name="De Tomaso A."/>
            <person name="Davidson B."/>
            <person name="Di Gregorio A."/>
            <person name="Gelpke M."/>
            <person name="Goodstein D.M."/>
            <person name="Harafuji N."/>
            <person name="Hastings K.E."/>
            <person name="Ho I."/>
            <person name="Hotta K."/>
            <person name="Huang W."/>
            <person name="Kawashima T."/>
            <person name="Lemaire P."/>
            <person name="Martinez D."/>
            <person name="Meinertzhagen I.A."/>
            <person name="Necula S."/>
            <person name="Nonaka M."/>
            <person name="Putnam N."/>
            <person name="Rash S."/>
            <person name="Saiga H."/>
            <person name="Satake M."/>
            <person name="Terry A."/>
            <person name="Yamada L."/>
            <person name="Wang H.G."/>
            <person name="Awazu S."/>
            <person name="Azumi K."/>
            <person name="Boore J."/>
            <person name="Branno M."/>
            <person name="Chin-Bow S."/>
            <person name="DeSantis R."/>
            <person name="Doyle S."/>
            <person name="Francino P."/>
            <person name="Keys D.N."/>
            <person name="Haga S."/>
            <person name="Hayashi H."/>
            <person name="Hino K."/>
            <person name="Imai K.S."/>
            <person name="Inaba K."/>
            <person name="Kano S."/>
            <person name="Kobayashi K."/>
            <person name="Kobayashi M."/>
            <person name="Lee B.I."/>
            <person name="Makabe K.W."/>
            <person name="Manohar C."/>
            <person name="Matassi G."/>
            <person name="Medina M."/>
            <person name="Mochizuki Y."/>
            <person name="Mount S."/>
            <person name="Morishita T."/>
            <person name="Miura S."/>
            <person name="Nakayama A."/>
            <person name="Nishizaka S."/>
            <person name="Nomoto H."/>
            <person name="Ohta F."/>
            <person name="Oishi K."/>
            <person name="Rigoutsos I."/>
            <person name="Sano M."/>
            <person name="Sasaki A."/>
            <person name="Sasakura Y."/>
            <person name="Shoguchi E."/>
            <person name="Shin-i T."/>
            <person name="Spagnuolo A."/>
            <person name="Stainier D."/>
            <person name="Suzuki M.M."/>
            <person name="Tassy O."/>
            <person name="Takatori N."/>
            <person name="Tokuoka M."/>
            <person name="Yagi K."/>
            <person name="Yoshizaki F."/>
            <person name="Wada S."/>
            <person name="Zhang C."/>
            <person name="Hyatt P.D."/>
            <person name="Larimer F."/>
            <person name="Detter C."/>
            <person name="Doggett N."/>
            <person name="Glavina T."/>
            <person name="Hawkins T."/>
            <person name="Richardson P."/>
            <person name="Lucas S."/>
            <person name="Kohara Y."/>
            <person name="Levine M."/>
            <person name="Satoh N."/>
            <person name="Rokhsar D.S."/>
        </authorList>
    </citation>
    <scope>NUCLEOTIDE SEQUENCE [LARGE SCALE GENOMIC DNA]</scope>
</reference>
<evidence type="ECO:0000256" key="3">
    <source>
        <dbReference type="ARBA" id="ARBA00022737"/>
    </source>
</evidence>
<dbReference type="GeneTree" id="ENSGT00940000172165"/>
<dbReference type="InterPro" id="IPR009003">
    <property type="entry name" value="Peptidase_S1_PA"/>
</dbReference>
<evidence type="ECO:0000256" key="2">
    <source>
        <dbReference type="ARBA" id="ARBA00022729"/>
    </source>
</evidence>
<reference evidence="8" key="4">
    <citation type="submission" date="2025-09" db="UniProtKB">
        <authorList>
            <consortium name="Ensembl"/>
        </authorList>
    </citation>
    <scope>IDENTIFICATION</scope>
</reference>
<keyword evidence="4" id="KW-1015">Disulfide bond</keyword>
<dbReference type="InterPro" id="IPR003582">
    <property type="entry name" value="ShKT_dom"/>
</dbReference>
<dbReference type="InParanoid" id="F6ZRR4"/>
<comment type="caution">
    <text evidence="5">Lacks conserved residue(s) required for the propagation of feature annotation.</text>
</comment>
<evidence type="ECO:0000256" key="6">
    <source>
        <dbReference type="SAM" id="SignalP"/>
    </source>
</evidence>
<dbReference type="SMART" id="SM00179">
    <property type="entry name" value="EGF_CA"/>
    <property type="match status" value="2"/>
</dbReference>
<name>F6ZRR4_CIOIN</name>
<dbReference type="HOGENOM" id="CLU_1307312_0_0_1"/>
<protein>
    <recommendedName>
        <fullName evidence="7">ShKT domain-containing protein</fullName>
    </recommendedName>
</protein>
<keyword evidence="2 6" id="KW-0732">Signal</keyword>
<feature type="signal peptide" evidence="6">
    <location>
        <begin position="1"/>
        <end position="23"/>
    </location>
</feature>
<evidence type="ECO:0000259" key="7">
    <source>
        <dbReference type="PROSITE" id="PS51670"/>
    </source>
</evidence>
<dbReference type="Proteomes" id="UP000008144">
    <property type="component" value="Chromosome 4"/>
</dbReference>
<dbReference type="Gene3D" id="2.40.10.10">
    <property type="entry name" value="Trypsin-like serine proteases"/>
    <property type="match status" value="1"/>
</dbReference>
<dbReference type="AlphaFoldDB" id="F6ZRR4"/>
<proteinExistence type="predicted"/>
<dbReference type="Gene3D" id="1.10.10.1870">
    <property type="entry name" value="ShTK domain-like"/>
    <property type="match status" value="1"/>
</dbReference>
<evidence type="ECO:0000313" key="9">
    <source>
        <dbReference type="Proteomes" id="UP000008144"/>
    </source>
</evidence>
<dbReference type="SMART" id="SM00254">
    <property type="entry name" value="ShKT"/>
    <property type="match status" value="1"/>
</dbReference>
<evidence type="ECO:0000256" key="5">
    <source>
        <dbReference type="PROSITE-ProRule" id="PRU01005"/>
    </source>
</evidence>
<dbReference type="GO" id="GO:0006508">
    <property type="term" value="P:proteolysis"/>
    <property type="evidence" value="ECO:0007669"/>
    <property type="project" value="InterPro"/>
</dbReference>
<dbReference type="InterPro" id="IPR001254">
    <property type="entry name" value="Trypsin_dom"/>
</dbReference>
<dbReference type="Pfam" id="PF14670">
    <property type="entry name" value="FXa_inhibition"/>
    <property type="match status" value="1"/>
</dbReference>
<dbReference type="EMBL" id="EAAA01001912">
    <property type="status" value="NOT_ANNOTATED_CDS"/>
    <property type="molecule type" value="Genomic_DNA"/>
</dbReference>
<reference evidence="8" key="3">
    <citation type="submission" date="2025-08" db="UniProtKB">
        <authorList>
            <consortium name="Ensembl"/>
        </authorList>
    </citation>
    <scope>IDENTIFICATION</scope>
</reference>
<evidence type="ECO:0000313" key="8">
    <source>
        <dbReference type="Ensembl" id="ENSCINP00000016242.2"/>
    </source>
</evidence>
<feature type="domain" description="ShKT" evidence="7">
    <location>
        <begin position="26"/>
        <end position="57"/>
    </location>
</feature>
<dbReference type="InterPro" id="IPR050442">
    <property type="entry name" value="Peptidase_S1_coag_factors"/>
</dbReference>
<dbReference type="GO" id="GO:0005509">
    <property type="term" value="F:calcium ion binding"/>
    <property type="evidence" value="ECO:0007669"/>
    <property type="project" value="InterPro"/>
</dbReference>
<organism evidence="8 9">
    <name type="scientific">Ciona intestinalis</name>
    <name type="common">Transparent sea squirt</name>
    <name type="synonym">Ascidia intestinalis</name>
    <dbReference type="NCBI Taxonomy" id="7719"/>
    <lineage>
        <taxon>Eukaryota</taxon>
        <taxon>Metazoa</taxon>
        <taxon>Chordata</taxon>
        <taxon>Tunicata</taxon>
        <taxon>Ascidiacea</taxon>
        <taxon>Phlebobranchia</taxon>
        <taxon>Cionidae</taxon>
        <taxon>Ciona</taxon>
    </lineage>
</organism>
<dbReference type="FunFam" id="2.10.25.10:FF:000037">
    <property type="entry name" value="Signal peptide, CUB domain and EGF-like domain-containing 2"/>
    <property type="match status" value="1"/>
</dbReference>
<dbReference type="Pfam" id="PF01549">
    <property type="entry name" value="ShK"/>
    <property type="match status" value="1"/>
</dbReference>
<dbReference type="InterPro" id="IPR018097">
    <property type="entry name" value="EGF_Ca-bd_CS"/>
</dbReference>
<dbReference type="Pfam" id="PF00089">
    <property type="entry name" value="Trypsin"/>
    <property type="match status" value="1"/>
</dbReference>
<dbReference type="PROSITE" id="PS51670">
    <property type="entry name" value="SHKT"/>
    <property type="match status" value="1"/>
</dbReference>
<dbReference type="InterPro" id="IPR001881">
    <property type="entry name" value="EGF-like_Ca-bd_dom"/>
</dbReference>
<dbReference type="SUPFAM" id="SSF57196">
    <property type="entry name" value="EGF/Laminin"/>
    <property type="match status" value="1"/>
</dbReference>
<accession>F6ZRR4</accession>
<dbReference type="InterPro" id="IPR049883">
    <property type="entry name" value="NOTCH1_EGF-like"/>
</dbReference>
<keyword evidence="9" id="KW-1185">Reference proteome</keyword>
<dbReference type="InterPro" id="IPR043504">
    <property type="entry name" value="Peptidase_S1_PA_chymotrypsin"/>
</dbReference>
<keyword evidence="3" id="KW-0677">Repeat</keyword>
<evidence type="ECO:0000256" key="1">
    <source>
        <dbReference type="ARBA" id="ARBA00022536"/>
    </source>
</evidence>
<dbReference type="PANTHER" id="PTHR24278">
    <property type="entry name" value="COAGULATION FACTOR"/>
    <property type="match status" value="1"/>
</dbReference>
<keyword evidence="1" id="KW-0245">EGF-like domain</keyword>
<feature type="chain" id="PRO_5003347974" description="ShKT domain-containing protein" evidence="6">
    <location>
        <begin position="24"/>
        <end position="211"/>
    </location>
</feature>
<dbReference type="PROSITE" id="PS01187">
    <property type="entry name" value="EGF_CA"/>
    <property type="match status" value="1"/>
</dbReference>
<dbReference type="PANTHER" id="PTHR24278:SF19">
    <property type="entry name" value="EGF-LIKE DOMAIN-CONTAINING PROTEIN"/>
    <property type="match status" value="1"/>
</dbReference>
<reference evidence="8" key="2">
    <citation type="journal article" date="2008" name="Genome Biol.">
        <title>Improved genome assembly and evidence-based global gene model set for the chordate Ciona intestinalis: new insight into intron and operon populations.</title>
        <authorList>
            <person name="Satou Y."/>
            <person name="Mineta K."/>
            <person name="Ogasawara M."/>
            <person name="Sasakura Y."/>
            <person name="Shoguchi E."/>
            <person name="Ueno K."/>
            <person name="Yamada L."/>
            <person name="Matsumoto J."/>
            <person name="Wasserscheid J."/>
            <person name="Dewar K."/>
            <person name="Wiley G.B."/>
            <person name="Macmil S.L."/>
            <person name="Roe B.A."/>
            <person name="Zeller R.W."/>
            <person name="Hastings K.E."/>
            <person name="Lemaire P."/>
            <person name="Lindquist E."/>
            <person name="Endo T."/>
            <person name="Hotta K."/>
            <person name="Inaba K."/>
        </authorList>
    </citation>
    <scope>NUCLEOTIDE SEQUENCE [LARGE SCALE GENOMIC DNA]</scope>
    <source>
        <strain evidence="8">wild type</strain>
    </source>
</reference>
<dbReference type="Gene3D" id="2.10.25.10">
    <property type="entry name" value="Laminin"/>
    <property type="match status" value="2"/>
</dbReference>